<dbReference type="AlphaFoldDB" id="A0AAV8C9N0"/>
<gene>
    <name evidence="3" type="ORF">LUZ62_086782</name>
</gene>
<dbReference type="EMBL" id="JAMFTS010000005">
    <property type="protein sequence ID" value="KAJ4752377.1"/>
    <property type="molecule type" value="Genomic_DNA"/>
</dbReference>
<dbReference type="GO" id="GO:0016788">
    <property type="term" value="F:hydrolase activity, acting on ester bonds"/>
    <property type="evidence" value="ECO:0007669"/>
    <property type="project" value="InterPro"/>
</dbReference>
<evidence type="ECO:0000313" key="4">
    <source>
        <dbReference type="Proteomes" id="UP001140206"/>
    </source>
</evidence>
<protein>
    <submittedName>
        <fullName evidence="3">GDSL esterase/lipase</fullName>
    </submittedName>
</protein>
<dbReference type="PANTHER" id="PTHR22835">
    <property type="entry name" value="ZINC FINGER FYVE DOMAIN CONTAINING PROTEIN"/>
    <property type="match status" value="1"/>
</dbReference>
<dbReference type="Pfam" id="PF00657">
    <property type="entry name" value="Lipase_GDSL"/>
    <property type="match status" value="1"/>
</dbReference>
<comment type="caution">
    <text evidence="3">The sequence shown here is derived from an EMBL/GenBank/DDBJ whole genome shotgun (WGS) entry which is preliminary data.</text>
</comment>
<dbReference type="Proteomes" id="UP001140206">
    <property type="component" value="Chromosome 5"/>
</dbReference>
<dbReference type="SUPFAM" id="SSF52266">
    <property type="entry name" value="SGNH hydrolase"/>
    <property type="match status" value="1"/>
</dbReference>
<comment type="similarity">
    <text evidence="1">Belongs to the 'GDSL' lipolytic enzyme family.</text>
</comment>
<dbReference type="Gene3D" id="3.40.50.1110">
    <property type="entry name" value="SGNH hydrolase"/>
    <property type="match status" value="1"/>
</dbReference>
<proteinExistence type="inferred from homology"/>
<name>A0AAV8C9N0_9POAL</name>
<keyword evidence="2" id="KW-0325">Glycoprotein</keyword>
<keyword evidence="4" id="KW-1185">Reference proteome</keyword>
<dbReference type="PANTHER" id="PTHR22835:SF681">
    <property type="entry name" value="OS01G0216300 PROTEIN"/>
    <property type="match status" value="1"/>
</dbReference>
<sequence>MQNFSKGANFAVIGATALTLEYLSQHNITNVPPVDTSINVQLGWFEQLKTSLCDTNTTQWKSISEALSFVPAVVDTIRQAAESLLKQGALNIIIPGNLPTGCIPILLTNYASTKKSDYDNLGCLKEYNTIGFYHNIKLKETVEQLQGAYPQARIIYADYYEPIIQLLQNPSKYGFTVTEPLRICCGGGGPYNYNSSATCGQPGVPACSNPSTYINWDGIHLTEAAYRIIATGWMKGPYAHPPILPGYN</sequence>
<evidence type="ECO:0000256" key="1">
    <source>
        <dbReference type="ARBA" id="ARBA00008668"/>
    </source>
</evidence>
<organism evidence="3 4">
    <name type="scientific">Rhynchospora pubera</name>
    <dbReference type="NCBI Taxonomy" id="906938"/>
    <lineage>
        <taxon>Eukaryota</taxon>
        <taxon>Viridiplantae</taxon>
        <taxon>Streptophyta</taxon>
        <taxon>Embryophyta</taxon>
        <taxon>Tracheophyta</taxon>
        <taxon>Spermatophyta</taxon>
        <taxon>Magnoliopsida</taxon>
        <taxon>Liliopsida</taxon>
        <taxon>Poales</taxon>
        <taxon>Cyperaceae</taxon>
        <taxon>Cyperoideae</taxon>
        <taxon>Rhynchosporeae</taxon>
        <taxon>Rhynchospora</taxon>
    </lineage>
</organism>
<evidence type="ECO:0000256" key="2">
    <source>
        <dbReference type="ARBA" id="ARBA00023180"/>
    </source>
</evidence>
<dbReference type="InterPro" id="IPR036514">
    <property type="entry name" value="SGNH_hydro_sf"/>
</dbReference>
<reference evidence="3" key="1">
    <citation type="submission" date="2022-08" db="EMBL/GenBank/DDBJ databases">
        <authorList>
            <person name="Marques A."/>
        </authorList>
    </citation>
    <scope>NUCLEOTIDE SEQUENCE</scope>
    <source>
        <strain evidence="3">RhyPub2mFocal</strain>
        <tissue evidence="3">Leaves</tissue>
    </source>
</reference>
<evidence type="ECO:0000313" key="3">
    <source>
        <dbReference type="EMBL" id="KAJ4752377.1"/>
    </source>
</evidence>
<dbReference type="InterPro" id="IPR001087">
    <property type="entry name" value="GDSL"/>
</dbReference>
<accession>A0AAV8C9N0</accession>